<evidence type="ECO:0000313" key="1">
    <source>
        <dbReference type="EMBL" id="KYC48995.1"/>
    </source>
</evidence>
<comment type="caution">
    <text evidence="1">The sequence shown here is derived from an EMBL/GenBank/DDBJ whole genome shotgun (WGS) entry which is preliminary data.</text>
</comment>
<proteinExistence type="predicted"/>
<organism evidence="1 2">
    <name type="scientific">Candidatus Methanofastidiosum methylothiophilum</name>
    <dbReference type="NCBI Taxonomy" id="1705564"/>
    <lineage>
        <taxon>Archaea</taxon>
        <taxon>Methanobacteriati</taxon>
        <taxon>Methanobacteriota</taxon>
        <taxon>Stenosarchaea group</taxon>
        <taxon>Candidatus Methanofastidiosia</taxon>
        <taxon>Candidatus Methanofastidiosales</taxon>
        <taxon>Candidatus Methanofastidiosaceae</taxon>
        <taxon>Candidatus Methanofastidiosum</taxon>
    </lineage>
</organism>
<sequence>MKPEHFEFKSNKPDVFSDIYSTKSLGNYAKFELELRDEANNLIKEGELHVQVLSELFTPLLVKRFNPFEGKLSLTIGNEHIKLCEAFFLIRFKSEKIIDVSKSKMEIEFVDDI</sequence>
<reference evidence="1 2" key="1">
    <citation type="journal article" date="2016" name="ISME J.">
        <title>Chasing the elusive Euryarchaeota class WSA2: genomes reveal a uniquely fastidious methyl-reducing methanogen.</title>
        <authorList>
            <person name="Nobu M.K."/>
            <person name="Narihiro T."/>
            <person name="Kuroda K."/>
            <person name="Mei R."/>
            <person name="Liu W.T."/>
        </authorList>
    </citation>
    <scope>NUCLEOTIDE SEQUENCE [LARGE SCALE GENOMIC DNA]</scope>
    <source>
        <strain evidence="1">U1lsi0528_Bin055</strain>
    </source>
</reference>
<accession>A0A150IVV1</accession>
<protein>
    <submittedName>
        <fullName evidence="1">Uncharacterized protein</fullName>
    </submittedName>
</protein>
<name>A0A150IVV1_9EURY</name>
<gene>
    <name evidence="1" type="ORF">AMQ22_01761</name>
</gene>
<dbReference type="AlphaFoldDB" id="A0A150IVV1"/>
<dbReference type="STRING" id="1705564.APG08_00069"/>
<dbReference type="Proteomes" id="UP000075398">
    <property type="component" value="Unassembled WGS sequence"/>
</dbReference>
<evidence type="ECO:0000313" key="2">
    <source>
        <dbReference type="Proteomes" id="UP000075398"/>
    </source>
</evidence>
<dbReference type="EMBL" id="LNGC01000113">
    <property type="protein sequence ID" value="KYC48995.1"/>
    <property type="molecule type" value="Genomic_DNA"/>
</dbReference>